<protein>
    <submittedName>
        <fullName evidence="2">DgyrCDS3530</fullName>
    </submittedName>
</protein>
<evidence type="ECO:0000256" key="1">
    <source>
        <dbReference type="SAM" id="SignalP"/>
    </source>
</evidence>
<comment type="caution">
    <text evidence="2">The sequence shown here is derived from an EMBL/GenBank/DDBJ whole genome shotgun (WGS) entry which is preliminary data.</text>
</comment>
<keyword evidence="3" id="KW-1185">Reference proteome</keyword>
<proteinExistence type="predicted"/>
<evidence type="ECO:0000313" key="3">
    <source>
        <dbReference type="Proteomes" id="UP000549394"/>
    </source>
</evidence>
<accession>A0A7I8VE08</accession>
<keyword evidence="1" id="KW-0732">Signal</keyword>
<reference evidence="2 3" key="1">
    <citation type="submission" date="2020-08" db="EMBL/GenBank/DDBJ databases">
        <authorList>
            <person name="Hejnol A."/>
        </authorList>
    </citation>
    <scope>NUCLEOTIDE SEQUENCE [LARGE SCALE GENOMIC DNA]</scope>
</reference>
<dbReference type="Proteomes" id="UP000549394">
    <property type="component" value="Unassembled WGS sequence"/>
</dbReference>
<organism evidence="2 3">
    <name type="scientific">Dimorphilus gyrociliatus</name>
    <dbReference type="NCBI Taxonomy" id="2664684"/>
    <lineage>
        <taxon>Eukaryota</taxon>
        <taxon>Metazoa</taxon>
        <taxon>Spiralia</taxon>
        <taxon>Lophotrochozoa</taxon>
        <taxon>Annelida</taxon>
        <taxon>Polychaeta</taxon>
        <taxon>Polychaeta incertae sedis</taxon>
        <taxon>Dinophilidae</taxon>
        <taxon>Dimorphilus</taxon>
    </lineage>
</organism>
<dbReference type="EMBL" id="CAJFCJ010000005">
    <property type="protein sequence ID" value="CAD5114395.1"/>
    <property type="molecule type" value="Genomic_DNA"/>
</dbReference>
<name>A0A7I8VE08_9ANNE</name>
<evidence type="ECO:0000313" key="2">
    <source>
        <dbReference type="EMBL" id="CAD5114395.1"/>
    </source>
</evidence>
<feature type="signal peptide" evidence="1">
    <location>
        <begin position="1"/>
        <end position="22"/>
    </location>
</feature>
<gene>
    <name evidence="2" type="ORF">DGYR_LOCUS3241</name>
</gene>
<dbReference type="AlphaFoldDB" id="A0A7I8VE08"/>
<sequence>MEKTLITLAVLLCYTLNVRVLAFKGLLENDNNILKEGESRIFYYMKFDGNAKCRLIYPSEGSTINSNQVYLIGRSNDDSIIDSKSHFKMNDKSSTATFTVKVFESEEDELERKLIISIICKDLEYSVDTIDKLEFIIPGSNSYFHNGDPDFMQIVFDEKFKQFRHICYNIPGKLGDKFLLYTDKVSKILIHGIFFDEYLMHKIDIMSKYGNISAHLGGVHLWKGLFVNWNDDNLSQVIKENQHFLIQMEENKFHIKLIDERNITFTIERLKKPLGKFYLNIVIRGIEEDYKKFGGLISKIGSNKFQFYREVNDILSKDEEKIAIGVNGRLGYAIMQKRDNQKCWLINCNHGLYPSSVTNFTLKTH</sequence>
<feature type="chain" id="PRO_5029860701" evidence="1">
    <location>
        <begin position="23"/>
        <end position="365"/>
    </location>
</feature>